<sequence>MIKFKLWSSVFLLFLFACNQEDNQPIDNSGQATAIHFTSTVKGVALTRANGASWTVNDSIGVYMKKSGESLSAGSIVNSAANLLYTTKNGDGNFVTAGTDLYYPEDQSQVDFIAYYPQRTLSDPYVYPVNVTDQTDLEAIDLLYSNNLTGITSRSNAVNLAFTHQLSRLILNVKGTDNSKLTGLKLKLSGLKTKAAFSLADATLTPDQTATDTIVMHTSVAAVTSTTGIAQAILIPESSISKITLTVELNGTKKHYDLSLTSLDRGTEYSYNLNITGGDTSIDPQASYKRWTETPLITESMINDPDLLYVNHDMPNSMVDPVSGKEMRNYSMLYSKSNKIAYWVAYPLFPACTGSSGRTDAWAYDPNIAETYQANLSSGFGGNGYDRGHQIPSADRTCDVATNRTTFYYSNMTPQIGVGLNQTIWASLETKVRSWMSGTDTLYVVTGAIPPTGTVTQMKGMTVPAYYFKALARRINGSFTTIAFKFDNKVYSGNNYMEEAISVQDLETVTGYTFFPTIDSSVKATLDTSKWN</sequence>
<evidence type="ECO:0000256" key="6">
    <source>
        <dbReference type="ARBA" id="ARBA00022801"/>
    </source>
</evidence>
<proteinExistence type="inferred from homology"/>
<dbReference type="InterPro" id="IPR044929">
    <property type="entry name" value="DNA/RNA_non-sp_Endonuclease_sf"/>
</dbReference>
<evidence type="ECO:0008006" key="15">
    <source>
        <dbReference type="Google" id="ProtNLM"/>
    </source>
</evidence>
<name>A0A069CZM9_9BACE</name>
<dbReference type="PROSITE" id="PS01070">
    <property type="entry name" value="NUCLEASE_NON_SPEC"/>
    <property type="match status" value="1"/>
</dbReference>
<evidence type="ECO:0000256" key="7">
    <source>
        <dbReference type="ARBA" id="ARBA00022842"/>
    </source>
</evidence>
<evidence type="ECO:0000256" key="4">
    <source>
        <dbReference type="ARBA" id="ARBA00022723"/>
    </source>
</evidence>
<dbReference type="SUPFAM" id="SSF54060">
    <property type="entry name" value="His-Me finger endonucleases"/>
    <property type="match status" value="1"/>
</dbReference>
<organism evidence="13 14">
    <name type="scientific">Bacteroides graminisolvens DSM 19988 = JCM 15093</name>
    <dbReference type="NCBI Taxonomy" id="1121097"/>
    <lineage>
        <taxon>Bacteria</taxon>
        <taxon>Pseudomonadati</taxon>
        <taxon>Bacteroidota</taxon>
        <taxon>Bacteroidia</taxon>
        <taxon>Bacteroidales</taxon>
        <taxon>Bacteroidaceae</taxon>
        <taxon>Bacteroides</taxon>
    </lineage>
</organism>
<dbReference type="InterPro" id="IPR044925">
    <property type="entry name" value="His-Me_finger_sf"/>
</dbReference>
<evidence type="ECO:0000256" key="1">
    <source>
        <dbReference type="ARBA" id="ARBA00001946"/>
    </source>
</evidence>
<dbReference type="Gene3D" id="3.40.570.10">
    <property type="entry name" value="Extracellular Endonuclease, subunit A"/>
    <property type="match status" value="1"/>
</dbReference>
<evidence type="ECO:0000256" key="10">
    <source>
        <dbReference type="SAM" id="SignalP"/>
    </source>
</evidence>
<feature type="signal peptide" evidence="10">
    <location>
        <begin position="1"/>
        <end position="19"/>
    </location>
</feature>
<accession>A0A069CZM9</accession>
<keyword evidence="3" id="KW-0540">Nuclease</keyword>
<dbReference type="CDD" id="cd13120">
    <property type="entry name" value="BF2867_like_N"/>
    <property type="match status" value="1"/>
</dbReference>
<evidence type="ECO:0000313" key="13">
    <source>
        <dbReference type="EMBL" id="GAK35647.1"/>
    </source>
</evidence>
<evidence type="ECO:0000313" key="14">
    <source>
        <dbReference type="Proteomes" id="UP000027601"/>
    </source>
</evidence>
<keyword evidence="7" id="KW-0460">Magnesium</keyword>
<dbReference type="SMART" id="SM00892">
    <property type="entry name" value="Endonuclease_NS"/>
    <property type="match status" value="1"/>
</dbReference>
<evidence type="ECO:0000256" key="9">
    <source>
        <dbReference type="PIRSR" id="PIRSR640255-2"/>
    </source>
</evidence>
<feature type="chain" id="PRO_5001659797" description="Endonuclease" evidence="10">
    <location>
        <begin position="20"/>
        <end position="532"/>
    </location>
</feature>
<dbReference type="InterPro" id="IPR042278">
    <property type="entry name" value="Mfa-like_1_N"/>
</dbReference>
<dbReference type="GO" id="GO:0003676">
    <property type="term" value="F:nucleic acid binding"/>
    <property type="evidence" value="ECO:0007669"/>
    <property type="project" value="InterPro"/>
</dbReference>
<comment type="similarity">
    <text evidence="2">Belongs to the DNA/RNA non-specific endonuclease family.</text>
</comment>
<feature type="binding site" evidence="9">
    <location>
        <position position="421"/>
    </location>
    <ligand>
        <name>Mg(2+)</name>
        <dbReference type="ChEBI" id="CHEBI:18420"/>
        <note>catalytic</note>
    </ligand>
</feature>
<dbReference type="GO" id="GO:0046872">
    <property type="term" value="F:metal ion binding"/>
    <property type="evidence" value="ECO:0007669"/>
    <property type="project" value="UniProtKB-KW"/>
</dbReference>
<comment type="cofactor">
    <cofactor evidence="1">
        <name>Mg(2+)</name>
        <dbReference type="ChEBI" id="CHEBI:18420"/>
    </cofactor>
</comment>
<feature type="domain" description="ENPP1-3/EXOG-like endonuclease/phosphodiesterase" evidence="11">
    <location>
        <begin position="327"/>
        <end position="521"/>
    </location>
</feature>
<dbReference type="OrthoDB" id="9811262at2"/>
<dbReference type="PANTHER" id="PTHR13966">
    <property type="entry name" value="ENDONUCLEASE RELATED"/>
    <property type="match status" value="1"/>
</dbReference>
<dbReference type="InterPro" id="IPR001604">
    <property type="entry name" value="Endo_G_ENPP1-like_dom"/>
</dbReference>
<evidence type="ECO:0000256" key="3">
    <source>
        <dbReference type="ARBA" id="ARBA00022722"/>
    </source>
</evidence>
<dbReference type="InterPro" id="IPR040255">
    <property type="entry name" value="Non-specific_endonuclease"/>
</dbReference>
<dbReference type="PROSITE" id="PS51257">
    <property type="entry name" value="PROKAR_LIPOPROTEIN"/>
    <property type="match status" value="1"/>
</dbReference>
<keyword evidence="6" id="KW-0378">Hydrolase</keyword>
<dbReference type="InterPro" id="IPR018524">
    <property type="entry name" value="DNA/RNA_endonuclease_AS"/>
</dbReference>
<dbReference type="Gene3D" id="2.60.40.2620">
    <property type="entry name" value="Fimbrillin-like"/>
    <property type="match status" value="1"/>
</dbReference>
<dbReference type="EMBL" id="BAJS01000002">
    <property type="protein sequence ID" value="GAK35647.1"/>
    <property type="molecule type" value="Genomic_DNA"/>
</dbReference>
<dbReference type="PANTHER" id="PTHR13966:SF5">
    <property type="entry name" value="ENDONUCLEASE G, MITOCHONDRIAL"/>
    <property type="match status" value="1"/>
</dbReference>
<dbReference type="eggNOG" id="COG1864">
    <property type="taxonomic scope" value="Bacteria"/>
</dbReference>
<dbReference type="GO" id="GO:0016787">
    <property type="term" value="F:hydrolase activity"/>
    <property type="evidence" value="ECO:0007669"/>
    <property type="project" value="UniProtKB-KW"/>
</dbReference>
<evidence type="ECO:0000256" key="5">
    <source>
        <dbReference type="ARBA" id="ARBA00022759"/>
    </source>
</evidence>
<dbReference type="STRING" id="1121097.GCA_000428125_01361"/>
<feature type="domain" description="DNA/RNA non-specific endonuclease/pyrophosphatase/phosphodiesterase" evidence="12">
    <location>
        <begin position="326"/>
        <end position="521"/>
    </location>
</feature>
<keyword evidence="10" id="KW-0732">Signal</keyword>
<evidence type="ECO:0000259" key="11">
    <source>
        <dbReference type="SMART" id="SM00477"/>
    </source>
</evidence>
<keyword evidence="14" id="KW-1185">Reference proteome</keyword>
<evidence type="ECO:0000256" key="2">
    <source>
        <dbReference type="ARBA" id="ARBA00010052"/>
    </source>
</evidence>
<dbReference type="RefSeq" id="WP_024995750.1">
    <property type="nucleotide sequence ID" value="NZ_BAJS01000002.1"/>
</dbReference>
<protein>
    <recommendedName>
        <fullName evidence="15">Endonuclease</fullName>
    </recommendedName>
</protein>
<dbReference type="Gene3D" id="2.60.40.2630">
    <property type="match status" value="1"/>
</dbReference>
<dbReference type="GO" id="GO:0004519">
    <property type="term" value="F:endonuclease activity"/>
    <property type="evidence" value="ECO:0007669"/>
    <property type="project" value="UniProtKB-KW"/>
</dbReference>
<dbReference type="InterPro" id="IPR020821">
    <property type="entry name" value="ENPP1-3/EXOG-like_nuc-like"/>
</dbReference>
<evidence type="ECO:0000256" key="8">
    <source>
        <dbReference type="PIRSR" id="PIRSR640255-1"/>
    </source>
</evidence>
<dbReference type="AlphaFoldDB" id="A0A069CZM9"/>
<dbReference type="CDD" id="cd13121">
    <property type="entry name" value="BF2867_like_C"/>
    <property type="match status" value="1"/>
</dbReference>
<reference evidence="13 14" key="1">
    <citation type="journal article" date="2015" name="Microbes Environ.">
        <title>Distribution and evolution of nitrogen fixation genes in the phylum bacteroidetes.</title>
        <authorList>
            <person name="Inoue J."/>
            <person name="Oshima K."/>
            <person name="Suda W."/>
            <person name="Sakamoto M."/>
            <person name="Iino T."/>
            <person name="Noda S."/>
            <person name="Hongoh Y."/>
            <person name="Hattori M."/>
            <person name="Ohkuma M."/>
        </authorList>
    </citation>
    <scope>NUCLEOTIDE SEQUENCE [LARGE SCALE GENOMIC DNA]</scope>
    <source>
        <strain evidence="13 14">JCM 15093</strain>
    </source>
</reference>
<dbReference type="SMART" id="SM00477">
    <property type="entry name" value="NUC"/>
    <property type="match status" value="1"/>
</dbReference>
<dbReference type="Pfam" id="PF01223">
    <property type="entry name" value="Endonuclease_NS"/>
    <property type="match status" value="1"/>
</dbReference>
<dbReference type="InterPro" id="IPR025049">
    <property type="entry name" value="Mfa-like_1"/>
</dbReference>
<gene>
    <name evidence="13" type="ORF">JCM15093_757</name>
</gene>
<keyword evidence="4 9" id="KW-0479">Metal-binding</keyword>
<comment type="caution">
    <text evidence="13">The sequence shown here is derived from an EMBL/GenBank/DDBJ whole genome shotgun (WGS) entry which is preliminary data.</text>
</comment>
<dbReference type="Proteomes" id="UP000027601">
    <property type="component" value="Unassembled WGS sequence"/>
</dbReference>
<keyword evidence="5" id="KW-0255">Endonuclease</keyword>
<feature type="active site" description="Proton acceptor" evidence="8">
    <location>
        <position position="389"/>
    </location>
</feature>
<evidence type="ECO:0000259" key="12">
    <source>
        <dbReference type="SMART" id="SM00892"/>
    </source>
</evidence>
<dbReference type="Pfam" id="PF13149">
    <property type="entry name" value="Mfa_like_1"/>
    <property type="match status" value="1"/>
</dbReference>